<dbReference type="AlphaFoldDB" id="A0A3P7IT98"/>
<sequence>MSSNGMSFEVTSLHQQLRETVRKFTAEEITPVAAEYDKSMKYPWEIVKKAHACGLLNPDIPEAYGT</sequence>
<feature type="domain" description="Acyl-CoA dehydrogenase/oxidase N-terminal" evidence="1">
    <location>
        <begin position="13"/>
        <end position="65"/>
    </location>
</feature>
<dbReference type="InterPro" id="IPR009100">
    <property type="entry name" value="AcylCoA_DH/oxidase_NM_dom_sf"/>
</dbReference>
<dbReference type="GO" id="GO:0016627">
    <property type="term" value="F:oxidoreductase activity, acting on the CH-CH group of donors"/>
    <property type="evidence" value="ECO:0007669"/>
    <property type="project" value="InterPro"/>
</dbReference>
<reference evidence="2 3" key="1">
    <citation type="submission" date="2018-11" db="EMBL/GenBank/DDBJ databases">
        <authorList>
            <consortium name="Pathogen Informatics"/>
        </authorList>
    </citation>
    <scope>NUCLEOTIDE SEQUENCE [LARGE SCALE GENOMIC DNA]</scope>
</reference>
<name>A0A3P7IT98_STRVU</name>
<dbReference type="InterPro" id="IPR013786">
    <property type="entry name" value="AcylCoA_DH/ox_N"/>
</dbReference>
<proteinExistence type="predicted"/>
<dbReference type="Proteomes" id="UP000270094">
    <property type="component" value="Unassembled WGS sequence"/>
</dbReference>
<evidence type="ECO:0000313" key="2">
    <source>
        <dbReference type="EMBL" id="VDM76161.1"/>
    </source>
</evidence>
<dbReference type="Pfam" id="PF02771">
    <property type="entry name" value="Acyl-CoA_dh_N"/>
    <property type="match status" value="1"/>
</dbReference>
<evidence type="ECO:0000313" key="3">
    <source>
        <dbReference type="Proteomes" id="UP000270094"/>
    </source>
</evidence>
<gene>
    <name evidence="2" type="ORF">SVUK_LOCUS11159</name>
</gene>
<dbReference type="EMBL" id="UYYB01096457">
    <property type="protein sequence ID" value="VDM76161.1"/>
    <property type="molecule type" value="Genomic_DNA"/>
</dbReference>
<dbReference type="OrthoDB" id="434771at2759"/>
<dbReference type="InterPro" id="IPR037069">
    <property type="entry name" value="AcylCoA_DH/ox_N_sf"/>
</dbReference>
<accession>A0A3P7IT98</accession>
<dbReference type="Gene3D" id="1.10.540.10">
    <property type="entry name" value="Acyl-CoA dehydrogenase/oxidase, N-terminal domain"/>
    <property type="match status" value="1"/>
</dbReference>
<organism evidence="2 3">
    <name type="scientific">Strongylus vulgaris</name>
    <name type="common">Blood worm</name>
    <dbReference type="NCBI Taxonomy" id="40348"/>
    <lineage>
        <taxon>Eukaryota</taxon>
        <taxon>Metazoa</taxon>
        <taxon>Ecdysozoa</taxon>
        <taxon>Nematoda</taxon>
        <taxon>Chromadorea</taxon>
        <taxon>Rhabditida</taxon>
        <taxon>Rhabditina</taxon>
        <taxon>Rhabditomorpha</taxon>
        <taxon>Strongyloidea</taxon>
        <taxon>Strongylidae</taxon>
        <taxon>Strongylus</taxon>
    </lineage>
</organism>
<protein>
    <recommendedName>
        <fullName evidence="1">Acyl-CoA dehydrogenase/oxidase N-terminal domain-containing protein</fullName>
    </recommendedName>
</protein>
<dbReference type="SUPFAM" id="SSF56645">
    <property type="entry name" value="Acyl-CoA dehydrogenase NM domain-like"/>
    <property type="match status" value="1"/>
</dbReference>
<keyword evidence="3" id="KW-1185">Reference proteome</keyword>
<dbReference type="GO" id="GO:0050660">
    <property type="term" value="F:flavin adenine dinucleotide binding"/>
    <property type="evidence" value="ECO:0007669"/>
    <property type="project" value="InterPro"/>
</dbReference>
<evidence type="ECO:0000259" key="1">
    <source>
        <dbReference type="Pfam" id="PF02771"/>
    </source>
</evidence>